<gene>
    <name evidence="1" type="ORF">HCBG_05768</name>
</gene>
<name>C0NQI0_AJECG</name>
<dbReference type="InParanoid" id="C0NQI0"/>
<protein>
    <submittedName>
        <fullName evidence="1">Uncharacterized protein</fullName>
    </submittedName>
</protein>
<reference evidence="1" key="1">
    <citation type="submission" date="2009-02" db="EMBL/GenBank/DDBJ databases">
        <title>The Genome Sequence of Ajellomyces capsulatus strain G186AR.</title>
        <authorList>
            <consortium name="The Broad Institute Genome Sequencing Platform"/>
            <person name="Champion M."/>
            <person name="Cuomo C."/>
            <person name="Ma L.-J."/>
            <person name="Henn M.R."/>
            <person name="Sil A."/>
            <person name="Goldman B."/>
            <person name="Young S.K."/>
            <person name="Kodira C.D."/>
            <person name="Zeng Q."/>
            <person name="Koehrsen M."/>
            <person name="Alvarado L."/>
            <person name="Berlin A."/>
            <person name="Borenstein D."/>
            <person name="Chen Z."/>
            <person name="Engels R."/>
            <person name="Freedman E."/>
            <person name="Gellesch M."/>
            <person name="Goldberg J."/>
            <person name="Griggs A."/>
            <person name="Gujja S."/>
            <person name="Heiman D."/>
            <person name="Hepburn T."/>
            <person name="Howarth C."/>
            <person name="Jen D."/>
            <person name="Larson L."/>
            <person name="Lewis B."/>
            <person name="Mehta T."/>
            <person name="Park D."/>
            <person name="Pearson M."/>
            <person name="Roberts A."/>
            <person name="Saif S."/>
            <person name="Shea T."/>
            <person name="Shenoy N."/>
            <person name="Sisk P."/>
            <person name="Stolte C."/>
            <person name="Sykes S."/>
            <person name="Walk T."/>
            <person name="White J."/>
            <person name="Yandava C."/>
            <person name="Klein B."/>
            <person name="McEwen J.G."/>
            <person name="Puccia R."/>
            <person name="Goldman G.H."/>
            <person name="Felipe M.S."/>
            <person name="Nino-Vega G."/>
            <person name="San-Blas G."/>
            <person name="Taylor J."/>
            <person name="Mendoza L."/>
            <person name="Galagan J."/>
            <person name="Nusbaum C."/>
            <person name="Birren B."/>
        </authorList>
    </citation>
    <scope>NUCLEOTIDE SEQUENCE</scope>
    <source>
        <strain evidence="1">G186AR</strain>
    </source>
</reference>
<dbReference type="EMBL" id="GG663369">
    <property type="protein sequence ID" value="EEH06452.1"/>
    <property type="molecule type" value="Genomic_DNA"/>
</dbReference>
<dbReference type="RefSeq" id="XP_045286933.1">
    <property type="nucleotide sequence ID" value="XM_045432817.1"/>
</dbReference>
<dbReference type="HOGENOM" id="CLU_818791_0_0_1"/>
<proteinExistence type="predicted"/>
<organism evidence="1 2">
    <name type="scientific">Ajellomyces capsulatus (strain G186AR / H82 / ATCC MYA-2454 / RMSCC 2432)</name>
    <name type="common">Darling's disease fungus</name>
    <name type="synonym">Histoplasma capsulatum</name>
    <dbReference type="NCBI Taxonomy" id="447093"/>
    <lineage>
        <taxon>Eukaryota</taxon>
        <taxon>Fungi</taxon>
        <taxon>Dikarya</taxon>
        <taxon>Ascomycota</taxon>
        <taxon>Pezizomycotina</taxon>
        <taxon>Eurotiomycetes</taxon>
        <taxon>Eurotiomycetidae</taxon>
        <taxon>Onygenales</taxon>
        <taxon>Ajellomycetaceae</taxon>
        <taxon>Histoplasma</taxon>
    </lineage>
</organism>
<dbReference type="Proteomes" id="UP000001631">
    <property type="component" value="Unassembled WGS sequence"/>
</dbReference>
<evidence type="ECO:0000313" key="2">
    <source>
        <dbReference type="Proteomes" id="UP000001631"/>
    </source>
</evidence>
<sequence length="339" mass="38519">MNSGIQSIRAVETRMHHRALEPARWLSRFERAASQSWTAIDLSPSGRAVYCTCDWKTTSFSIVIVGPGIVDPICWDGAFARPQRMVHQPPYEPDCRVQLRTINFGVFVNNYPVYIHHLLYEVVTASVAYEEAETLRSLQPSFRRTLMIISPSKIPKEFGNQQGPCLGELFDPTACLTKAQFGYFINLTTCSKALSTSPCVAPLEKRNFPLNGKRNGLFFASLTADFDIPLPSSEQHIHLCNGSCLRNSVFTLRRSRNGWIWEILLVSLQTENERWVPVHNCLGVLKRIREYLASGMPNSQDCVSSCMRSSRVAFVGISFKPNWNRVRKRCIYTSLFIKM</sequence>
<evidence type="ECO:0000313" key="1">
    <source>
        <dbReference type="EMBL" id="EEH06452.1"/>
    </source>
</evidence>
<accession>C0NQI0</accession>
<dbReference type="AlphaFoldDB" id="C0NQI0"/>
<keyword evidence="2" id="KW-1185">Reference proteome</keyword>
<dbReference type="GeneID" id="69038784"/>